<dbReference type="Pfam" id="PF02518">
    <property type="entry name" value="HATPase_c"/>
    <property type="match status" value="1"/>
</dbReference>
<dbReference type="EMBL" id="BAABBP010000006">
    <property type="protein sequence ID" value="GAA3988844.1"/>
    <property type="molecule type" value="Genomic_DNA"/>
</dbReference>
<evidence type="ECO:0000259" key="5">
    <source>
        <dbReference type="PROSITE" id="PS50109"/>
    </source>
</evidence>
<dbReference type="InterPro" id="IPR001610">
    <property type="entry name" value="PAC"/>
</dbReference>
<dbReference type="InterPro" id="IPR003661">
    <property type="entry name" value="HisK_dim/P_dom"/>
</dbReference>
<dbReference type="SMART" id="SM00388">
    <property type="entry name" value="HisKA"/>
    <property type="match status" value="1"/>
</dbReference>
<comment type="catalytic activity">
    <reaction evidence="1">
        <text>ATP + protein L-histidine = ADP + protein N-phospho-L-histidine.</text>
        <dbReference type="EC" id="2.7.13.3"/>
    </reaction>
</comment>
<dbReference type="PROSITE" id="PS50113">
    <property type="entry name" value="PAC"/>
    <property type="match status" value="1"/>
</dbReference>
<dbReference type="InterPro" id="IPR013656">
    <property type="entry name" value="PAS_4"/>
</dbReference>
<dbReference type="InterPro" id="IPR004358">
    <property type="entry name" value="Sig_transdc_His_kin-like_C"/>
</dbReference>
<dbReference type="EC" id="2.7.13.3" evidence="2"/>
<dbReference type="InterPro" id="IPR035965">
    <property type="entry name" value="PAS-like_dom_sf"/>
</dbReference>
<feature type="domain" description="Histidine kinase" evidence="5">
    <location>
        <begin position="466"/>
        <end position="681"/>
    </location>
</feature>
<dbReference type="CDD" id="cd00082">
    <property type="entry name" value="HisKA"/>
    <property type="match status" value="1"/>
</dbReference>
<dbReference type="PROSITE" id="PS50112">
    <property type="entry name" value="PAS"/>
    <property type="match status" value="1"/>
</dbReference>
<dbReference type="InterPro" id="IPR005467">
    <property type="entry name" value="His_kinase_dom"/>
</dbReference>
<feature type="transmembrane region" description="Helical" evidence="4">
    <location>
        <begin position="29"/>
        <end position="50"/>
    </location>
</feature>
<dbReference type="SUPFAM" id="SSF55785">
    <property type="entry name" value="PYP-like sensor domain (PAS domain)"/>
    <property type="match status" value="1"/>
</dbReference>
<dbReference type="CDD" id="cd00130">
    <property type="entry name" value="PAS"/>
    <property type="match status" value="1"/>
</dbReference>
<feature type="domain" description="PAS" evidence="6">
    <location>
        <begin position="317"/>
        <end position="362"/>
    </location>
</feature>
<dbReference type="Gene3D" id="1.10.287.130">
    <property type="match status" value="1"/>
</dbReference>
<dbReference type="PANTHER" id="PTHR43065:SF42">
    <property type="entry name" value="TWO-COMPONENT SENSOR PPRA"/>
    <property type="match status" value="1"/>
</dbReference>
<dbReference type="SUPFAM" id="SSF55874">
    <property type="entry name" value="ATPase domain of HSP90 chaperone/DNA topoisomerase II/histidine kinase"/>
    <property type="match status" value="1"/>
</dbReference>
<dbReference type="InterPro" id="IPR000700">
    <property type="entry name" value="PAS-assoc_C"/>
</dbReference>
<dbReference type="SMART" id="SM00086">
    <property type="entry name" value="PAC"/>
    <property type="match status" value="1"/>
</dbReference>
<evidence type="ECO:0000256" key="4">
    <source>
        <dbReference type="SAM" id="Phobius"/>
    </source>
</evidence>
<dbReference type="PRINTS" id="PR00344">
    <property type="entry name" value="BCTRLSENSOR"/>
</dbReference>
<dbReference type="Pfam" id="PF08448">
    <property type="entry name" value="PAS_4"/>
    <property type="match status" value="1"/>
</dbReference>
<evidence type="ECO:0000256" key="2">
    <source>
        <dbReference type="ARBA" id="ARBA00012438"/>
    </source>
</evidence>
<evidence type="ECO:0000259" key="7">
    <source>
        <dbReference type="PROSITE" id="PS50113"/>
    </source>
</evidence>
<dbReference type="PROSITE" id="PS50109">
    <property type="entry name" value="HIS_KIN"/>
    <property type="match status" value="1"/>
</dbReference>
<dbReference type="InterPro" id="IPR036097">
    <property type="entry name" value="HisK_dim/P_sf"/>
</dbReference>
<evidence type="ECO:0000256" key="1">
    <source>
        <dbReference type="ARBA" id="ARBA00000085"/>
    </source>
</evidence>
<feature type="domain" description="PAC" evidence="7">
    <location>
        <begin position="394"/>
        <end position="446"/>
    </location>
</feature>
<gene>
    <name evidence="8" type="ORF">GCM10022279_09930</name>
</gene>
<keyword evidence="4" id="KW-0472">Membrane</keyword>
<keyword evidence="9" id="KW-1185">Reference proteome</keyword>
<dbReference type="SMART" id="SM00387">
    <property type="entry name" value="HATPase_c"/>
    <property type="match status" value="1"/>
</dbReference>
<evidence type="ECO:0000259" key="6">
    <source>
        <dbReference type="PROSITE" id="PS50112"/>
    </source>
</evidence>
<dbReference type="NCBIfam" id="TIGR00229">
    <property type="entry name" value="sensory_box"/>
    <property type="match status" value="1"/>
</dbReference>
<organism evidence="8 9">
    <name type="scientific">Comamonas faecalis</name>
    <dbReference type="NCBI Taxonomy" id="1387849"/>
    <lineage>
        <taxon>Bacteria</taxon>
        <taxon>Pseudomonadati</taxon>
        <taxon>Pseudomonadota</taxon>
        <taxon>Betaproteobacteria</taxon>
        <taxon>Burkholderiales</taxon>
        <taxon>Comamonadaceae</taxon>
        <taxon>Comamonas</taxon>
    </lineage>
</organism>
<reference evidence="9" key="1">
    <citation type="journal article" date="2019" name="Int. J. Syst. Evol. Microbiol.">
        <title>The Global Catalogue of Microorganisms (GCM) 10K type strain sequencing project: providing services to taxonomists for standard genome sequencing and annotation.</title>
        <authorList>
            <consortium name="The Broad Institute Genomics Platform"/>
            <consortium name="The Broad Institute Genome Sequencing Center for Infectious Disease"/>
            <person name="Wu L."/>
            <person name="Ma J."/>
        </authorList>
    </citation>
    <scope>NUCLEOTIDE SEQUENCE [LARGE SCALE GENOMIC DNA]</scope>
    <source>
        <strain evidence="9">JCM 17561</strain>
    </source>
</reference>
<protein>
    <recommendedName>
        <fullName evidence="2">histidine kinase</fullName>
        <ecNumber evidence="2">2.7.13.3</ecNumber>
    </recommendedName>
</protein>
<evidence type="ECO:0000313" key="8">
    <source>
        <dbReference type="EMBL" id="GAA3988844.1"/>
    </source>
</evidence>
<dbReference type="SUPFAM" id="SSF47384">
    <property type="entry name" value="Homodimeric domain of signal transducing histidine kinase"/>
    <property type="match status" value="1"/>
</dbReference>
<keyword evidence="3" id="KW-0597">Phosphoprotein</keyword>
<feature type="transmembrane region" description="Helical" evidence="4">
    <location>
        <begin position="282"/>
        <end position="301"/>
    </location>
</feature>
<evidence type="ECO:0000313" key="9">
    <source>
        <dbReference type="Proteomes" id="UP001501627"/>
    </source>
</evidence>
<dbReference type="SMART" id="SM00091">
    <property type="entry name" value="PAS"/>
    <property type="match status" value="1"/>
</dbReference>
<dbReference type="Gene3D" id="3.30.565.10">
    <property type="entry name" value="Histidine kinase-like ATPase, C-terminal domain"/>
    <property type="match status" value="1"/>
</dbReference>
<comment type="caution">
    <text evidence="8">The sequence shown here is derived from an EMBL/GenBank/DDBJ whole genome shotgun (WGS) entry which is preliminary data.</text>
</comment>
<keyword evidence="4" id="KW-1133">Transmembrane helix</keyword>
<evidence type="ECO:0000256" key="3">
    <source>
        <dbReference type="ARBA" id="ARBA00022553"/>
    </source>
</evidence>
<dbReference type="InterPro" id="IPR003594">
    <property type="entry name" value="HATPase_dom"/>
</dbReference>
<name>A0ABP7QVT5_9BURK</name>
<dbReference type="RefSeq" id="WP_103045507.1">
    <property type="nucleotide sequence ID" value="NZ_BAABBP010000006.1"/>
</dbReference>
<accession>A0ABP7QVT5</accession>
<proteinExistence type="predicted"/>
<sequence length="687" mass="73461">MSTAPPSVDDFTLLHAGARALGERNRRTVLWMMGLALLIIAAVLALLWYLQRFERAEEERQRSADAQWLEQSVQFHFRRLEDDVAQRARQVAIEGPQALASSTPGAADGAAAGLLWRAPGVVTARAWLASNSAGAGTPAATSGGDLQAWQDDMNHHGDNATSLRMLQDVAASLRHASYAGPMRRSDGSSGDRVWLAVPSFDGPRLAGLYVVALSMQHAVDALLPAWFADKQAVRLAATGAQAPALTQEQIGDSYRTVMGLPGSDLMLEVVPQGSQASPIPRIFFGVALTFLLGMLVSLAALRRDFIKRQQVQQRLQAEVAMRSAMEHSATIGLRAWDMRRRILYVNQAFCAMVGYGARELLGASAPLPCWPQEQGDELVQLSRLAKSASAAHHPGLETRLRHKSGQLVDVLIHEAPLLAADGTQLGWMSSVLDISERKRAQQLAAEQQEKLDASERLVAVGEVASTLAHELNQPLGALASFANGLLNRLRAGTIALADMEPVVQRMAQLAERAGGVTQRVNAFARKRELNLVLLNLQPLVRRAGASAQEGQPTSIALQLPDAPVPVLGDALLLEHLVNNLCANALDWAGQGADGAPARVVLRLRPLPGDEVALEVADSGPGVPEAAQARIFDAFYSTKDGGMGMGLAICRSITEAHHGRMLVGRDAALGGALFTAILPLAGHHTPDA</sequence>
<dbReference type="PANTHER" id="PTHR43065">
    <property type="entry name" value="SENSOR HISTIDINE KINASE"/>
    <property type="match status" value="1"/>
</dbReference>
<keyword evidence="4" id="KW-0812">Transmembrane</keyword>
<dbReference type="InterPro" id="IPR000014">
    <property type="entry name" value="PAS"/>
</dbReference>
<dbReference type="Gene3D" id="3.30.450.20">
    <property type="entry name" value="PAS domain"/>
    <property type="match status" value="1"/>
</dbReference>
<dbReference type="InterPro" id="IPR036890">
    <property type="entry name" value="HATPase_C_sf"/>
</dbReference>
<dbReference type="Proteomes" id="UP001501627">
    <property type="component" value="Unassembled WGS sequence"/>
</dbReference>